<organism evidence="5 6">
    <name type="scientific">Nocardioides marinquilinus</name>
    <dbReference type="NCBI Taxonomy" id="1210400"/>
    <lineage>
        <taxon>Bacteria</taxon>
        <taxon>Bacillati</taxon>
        <taxon>Actinomycetota</taxon>
        <taxon>Actinomycetes</taxon>
        <taxon>Propionibacteriales</taxon>
        <taxon>Nocardioidaceae</taxon>
        <taxon>Nocardioides</taxon>
    </lineage>
</organism>
<dbReference type="EMBL" id="BAABKG010000007">
    <property type="protein sequence ID" value="GAA5155942.1"/>
    <property type="molecule type" value="Genomic_DNA"/>
</dbReference>
<name>A0ABP9Q248_9ACTN</name>
<dbReference type="InterPro" id="IPR002347">
    <property type="entry name" value="SDR_fam"/>
</dbReference>
<dbReference type="PRINTS" id="PR00080">
    <property type="entry name" value="SDRFAMILY"/>
</dbReference>
<keyword evidence="6" id="KW-1185">Reference proteome</keyword>
<keyword evidence="2" id="KW-0560">Oxidoreductase</keyword>
<comment type="similarity">
    <text evidence="1">Belongs to the short-chain dehydrogenases/reductases (SDR) family.</text>
</comment>
<dbReference type="CDD" id="cd05233">
    <property type="entry name" value="SDR_c"/>
    <property type="match status" value="1"/>
</dbReference>
<evidence type="ECO:0000313" key="5">
    <source>
        <dbReference type="EMBL" id="GAA5155942.1"/>
    </source>
</evidence>
<gene>
    <name evidence="5" type="ORF">GCM10023340_42490</name>
</gene>
<dbReference type="SMART" id="SM00822">
    <property type="entry name" value="PKS_KR"/>
    <property type="match status" value="1"/>
</dbReference>
<evidence type="ECO:0000256" key="2">
    <source>
        <dbReference type="ARBA" id="ARBA00023002"/>
    </source>
</evidence>
<protein>
    <submittedName>
        <fullName evidence="5">SDR family oxidoreductase</fullName>
    </submittedName>
</protein>
<evidence type="ECO:0000256" key="3">
    <source>
        <dbReference type="SAM" id="MobiDB-lite"/>
    </source>
</evidence>
<evidence type="ECO:0000313" key="6">
    <source>
        <dbReference type="Proteomes" id="UP001500221"/>
    </source>
</evidence>
<feature type="domain" description="Ketoreductase" evidence="4">
    <location>
        <begin position="5"/>
        <end position="190"/>
    </location>
</feature>
<feature type="region of interest" description="Disordered" evidence="3">
    <location>
        <begin position="198"/>
        <end position="219"/>
    </location>
</feature>
<reference evidence="6" key="1">
    <citation type="journal article" date="2019" name="Int. J. Syst. Evol. Microbiol.">
        <title>The Global Catalogue of Microorganisms (GCM) 10K type strain sequencing project: providing services to taxonomists for standard genome sequencing and annotation.</title>
        <authorList>
            <consortium name="The Broad Institute Genomics Platform"/>
            <consortium name="The Broad Institute Genome Sequencing Center for Infectious Disease"/>
            <person name="Wu L."/>
            <person name="Ma J."/>
        </authorList>
    </citation>
    <scope>NUCLEOTIDE SEQUENCE [LARGE SCALE GENOMIC DNA]</scope>
    <source>
        <strain evidence="6">JCM 18459</strain>
    </source>
</reference>
<evidence type="ECO:0000256" key="1">
    <source>
        <dbReference type="ARBA" id="ARBA00006484"/>
    </source>
</evidence>
<sequence length="252" mass="25988">MTSDRVTVLTGGSRGIGAATARLWATSATPSDVLLLTYRSRAEDAARVVADVVDAGGRAEAVRCDVADPAEVAGVFERADALGVLVALVNNAATLEQQADFEDLDHERWRRVFATNVLGVAEACRHAVRRMSAAHGGRGGAVVNVSSKAAQLGSPHEYVDYAASKAALETLTRGLALEVAPHGVRVNGVRPGIIDTDMHADGGEPGRAARLGPGQPMGRAGTAEEVAAAILWLLSPAASFTTGAFVDVSGGR</sequence>
<dbReference type="PANTHER" id="PTHR43639">
    <property type="entry name" value="OXIDOREDUCTASE, SHORT-CHAIN DEHYDROGENASE/REDUCTASE FAMILY (AFU_ORTHOLOGUE AFUA_5G02870)"/>
    <property type="match status" value="1"/>
</dbReference>
<dbReference type="PANTHER" id="PTHR43639:SF1">
    <property type="entry name" value="SHORT-CHAIN DEHYDROGENASE_REDUCTASE FAMILY PROTEIN"/>
    <property type="match status" value="1"/>
</dbReference>
<dbReference type="SUPFAM" id="SSF51735">
    <property type="entry name" value="NAD(P)-binding Rossmann-fold domains"/>
    <property type="match status" value="1"/>
</dbReference>
<dbReference type="Proteomes" id="UP001500221">
    <property type="component" value="Unassembled WGS sequence"/>
</dbReference>
<proteinExistence type="inferred from homology"/>
<evidence type="ECO:0000259" key="4">
    <source>
        <dbReference type="SMART" id="SM00822"/>
    </source>
</evidence>
<accession>A0ABP9Q248</accession>
<dbReference type="Gene3D" id="3.40.50.720">
    <property type="entry name" value="NAD(P)-binding Rossmann-like Domain"/>
    <property type="match status" value="1"/>
</dbReference>
<comment type="caution">
    <text evidence="5">The sequence shown here is derived from an EMBL/GenBank/DDBJ whole genome shotgun (WGS) entry which is preliminary data.</text>
</comment>
<dbReference type="InterPro" id="IPR036291">
    <property type="entry name" value="NAD(P)-bd_dom_sf"/>
</dbReference>
<dbReference type="PRINTS" id="PR00081">
    <property type="entry name" value="GDHRDH"/>
</dbReference>
<dbReference type="RefSeq" id="WP_345463727.1">
    <property type="nucleotide sequence ID" value="NZ_BAABKG010000007.1"/>
</dbReference>
<dbReference type="InterPro" id="IPR057326">
    <property type="entry name" value="KR_dom"/>
</dbReference>
<dbReference type="PROSITE" id="PS00061">
    <property type="entry name" value="ADH_SHORT"/>
    <property type="match status" value="1"/>
</dbReference>
<dbReference type="InterPro" id="IPR020904">
    <property type="entry name" value="Sc_DH/Rdtase_CS"/>
</dbReference>
<dbReference type="Pfam" id="PF13561">
    <property type="entry name" value="adh_short_C2"/>
    <property type="match status" value="1"/>
</dbReference>